<accession>A0ABT7A313</accession>
<evidence type="ECO:0000259" key="6">
    <source>
        <dbReference type="PROSITE" id="PS50043"/>
    </source>
</evidence>
<dbReference type="Proteomes" id="UP001214441">
    <property type="component" value="Unassembled WGS sequence"/>
</dbReference>
<keyword evidence="1 5" id="KW-0597">Phosphoprotein</keyword>
<dbReference type="InterPro" id="IPR011006">
    <property type="entry name" value="CheY-like_superfamily"/>
</dbReference>
<protein>
    <submittedName>
        <fullName evidence="8">Response regulator transcription factor</fullName>
    </submittedName>
</protein>
<evidence type="ECO:0000259" key="7">
    <source>
        <dbReference type="PROSITE" id="PS50110"/>
    </source>
</evidence>
<dbReference type="InterPro" id="IPR016032">
    <property type="entry name" value="Sig_transdc_resp-reg_C-effctor"/>
</dbReference>
<dbReference type="CDD" id="cd17535">
    <property type="entry name" value="REC_NarL-like"/>
    <property type="match status" value="1"/>
</dbReference>
<dbReference type="RefSeq" id="WP_274040644.1">
    <property type="nucleotide sequence ID" value="NZ_JANCPR020000027.1"/>
</dbReference>
<evidence type="ECO:0000313" key="8">
    <source>
        <dbReference type="EMBL" id="MDJ1135251.1"/>
    </source>
</evidence>
<evidence type="ECO:0000256" key="4">
    <source>
        <dbReference type="ARBA" id="ARBA00023163"/>
    </source>
</evidence>
<dbReference type="Pfam" id="PF00072">
    <property type="entry name" value="Response_reg"/>
    <property type="match status" value="1"/>
</dbReference>
<evidence type="ECO:0000256" key="5">
    <source>
        <dbReference type="PROSITE-ProRule" id="PRU00169"/>
    </source>
</evidence>
<dbReference type="InterPro" id="IPR001789">
    <property type="entry name" value="Sig_transdc_resp-reg_receiver"/>
</dbReference>
<dbReference type="SUPFAM" id="SSF52172">
    <property type="entry name" value="CheY-like"/>
    <property type="match status" value="1"/>
</dbReference>
<dbReference type="SMART" id="SM00421">
    <property type="entry name" value="HTH_LUXR"/>
    <property type="match status" value="1"/>
</dbReference>
<dbReference type="PROSITE" id="PS50110">
    <property type="entry name" value="RESPONSE_REGULATORY"/>
    <property type="match status" value="1"/>
</dbReference>
<keyword evidence="2" id="KW-0805">Transcription regulation</keyword>
<feature type="modified residue" description="4-aspartylphosphate" evidence="5">
    <location>
        <position position="57"/>
    </location>
</feature>
<dbReference type="SUPFAM" id="SSF46894">
    <property type="entry name" value="C-terminal effector domain of the bipartite response regulators"/>
    <property type="match status" value="1"/>
</dbReference>
<dbReference type="SMART" id="SM00448">
    <property type="entry name" value="REC"/>
    <property type="match status" value="1"/>
</dbReference>
<evidence type="ECO:0000256" key="3">
    <source>
        <dbReference type="ARBA" id="ARBA00023125"/>
    </source>
</evidence>
<proteinExistence type="predicted"/>
<comment type="caution">
    <text evidence="8">The sequence shown here is derived from an EMBL/GenBank/DDBJ whole genome shotgun (WGS) entry which is preliminary data.</text>
</comment>
<sequence length="226" mass="24013">MTVSILLVDDHPIYRAGVRLALESCEGLEVAGEAASGEDAVAWLCSPGQSADLVLMDIQLPGMLGTEAIRAILTGDGARHHRDTGTSPPRVLVVSMSSEDDVVVAALRAGAHGYVGKEASREELIRAVRTVAHGGGVFSPSIAVRLGAYFSSVHELPNRAAFPQLTDREREILGLLARGRSNRGIARELVLSEKTVRNHISHVFAKLQVKDRAAAVVRARDAGLGT</sequence>
<dbReference type="PRINTS" id="PR00038">
    <property type="entry name" value="HTHLUXR"/>
</dbReference>
<keyword evidence="4" id="KW-0804">Transcription</keyword>
<evidence type="ECO:0000313" key="9">
    <source>
        <dbReference type="Proteomes" id="UP001214441"/>
    </source>
</evidence>
<gene>
    <name evidence="8" type="ORF">NMN56_025465</name>
</gene>
<dbReference type="PANTHER" id="PTHR43214">
    <property type="entry name" value="TWO-COMPONENT RESPONSE REGULATOR"/>
    <property type="match status" value="1"/>
</dbReference>
<dbReference type="PANTHER" id="PTHR43214:SF24">
    <property type="entry name" value="TRANSCRIPTIONAL REGULATORY PROTEIN NARL-RELATED"/>
    <property type="match status" value="1"/>
</dbReference>
<dbReference type="EMBL" id="JANCPR020000027">
    <property type="protein sequence ID" value="MDJ1135251.1"/>
    <property type="molecule type" value="Genomic_DNA"/>
</dbReference>
<dbReference type="CDD" id="cd06170">
    <property type="entry name" value="LuxR_C_like"/>
    <property type="match status" value="1"/>
</dbReference>
<organism evidence="8 9">
    <name type="scientific">Streptomyces iconiensis</name>
    <dbReference type="NCBI Taxonomy" id="1384038"/>
    <lineage>
        <taxon>Bacteria</taxon>
        <taxon>Bacillati</taxon>
        <taxon>Actinomycetota</taxon>
        <taxon>Actinomycetes</taxon>
        <taxon>Kitasatosporales</taxon>
        <taxon>Streptomycetaceae</taxon>
        <taxon>Streptomyces</taxon>
    </lineage>
</organism>
<dbReference type="InterPro" id="IPR039420">
    <property type="entry name" value="WalR-like"/>
</dbReference>
<name>A0ABT7A313_9ACTN</name>
<evidence type="ECO:0000256" key="2">
    <source>
        <dbReference type="ARBA" id="ARBA00023015"/>
    </source>
</evidence>
<dbReference type="Gene3D" id="3.40.50.2300">
    <property type="match status" value="1"/>
</dbReference>
<dbReference type="InterPro" id="IPR058245">
    <property type="entry name" value="NreC/VraR/RcsB-like_REC"/>
</dbReference>
<reference evidence="8 9" key="1">
    <citation type="submission" date="2023-05" db="EMBL/GenBank/DDBJ databases">
        <title>Streptantibioticus silvisoli sp. nov., acidotolerant actinomycetes 1 from pine litter.</title>
        <authorList>
            <person name="Swiecimska M."/>
            <person name="Golinska P."/>
            <person name="Sangal V."/>
            <person name="Wachnowicz B."/>
            <person name="Goodfellow M."/>
        </authorList>
    </citation>
    <scope>NUCLEOTIDE SEQUENCE [LARGE SCALE GENOMIC DNA]</scope>
    <source>
        <strain evidence="8 9">DSM 42109</strain>
    </source>
</reference>
<dbReference type="Pfam" id="PF00196">
    <property type="entry name" value="GerE"/>
    <property type="match status" value="1"/>
</dbReference>
<dbReference type="PROSITE" id="PS50043">
    <property type="entry name" value="HTH_LUXR_2"/>
    <property type="match status" value="1"/>
</dbReference>
<dbReference type="InterPro" id="IPR000792">
    <property type="entry name" value="Tscrpt_reg_LuxR_C"/>
</dbReference>
<keyword evidence="9" id="KW-1185">Reference proteome</keyword>
<keyword evidence="3" id="KW-0238">DNA-binding</keyword>
<feature type="domain" description="Response regulatory" evidence="7">
    <location>
        <begin position="4"/>
        <end position="132"/>
    </location>
</feature>
<feature type="domain" description="HTH luxR-type" evidence="6">
    <location>
        <begin position="158"/>
        <end position="223"/>
    </location>
</feature>
<evidence type="ECO:0000256" key="1">
    <source>
        <dbReference type="ARBA" id="ARBA00022553"/>
    </source>
</evidence>
<dbReference type="PROSITE" id="PS00622">
    <property type="entry name" value="HTH_LUXR_1"/>
    <property type="match status" value="1"/>
</dbReference>